<accession>A0AAD8A7A9</accession>
<sequence>QSPITKLGSVERNSSGLGMFLFHSMKNIFFKSAVAAHSKVVRCQFSGWLSSVGAVVCFEIIRFYDRESKSTKLSESIHIFWSQLLFLYQTSLPCL</sequence>
<organism evidence="1 2">
    <name type="scientific">Diploptera punctata</name>
    <name type="common">Pacific beetle cockroach</name>
    <dbReference type="NCBI Taxonomy" id="6984"/>
    <lineage>
        <taxon>Eukaryota</taxon>
        <taxon>Metazoa</taxon>
        <taxon>Ecdysozoa</taxon>
        <taxon>Arthropoda</taxon>
        <taxon>Hexapoda</taxon>
        <taxon>Insecta</taxon>
        <taxon>Pterygota</taxon>
        <taxon>Neoptera</taxon>
        <taxon>Polyneoptera</taxon>
        <taxon>Dictyoptera</taxon>
        <taxon>Blattodea</taxon>
        <taxon>Blaberoidea</taxon>
        <taxon>Blaberidae</taxon>
        <taxon>Diplopterinae</taxon>
        <taxon>Diploptera</taxon>
    </lineage>
</organism>
<feature type="non-terminal residue" evidence="1">
    <location>
        <position position="95"/>
    </location>
</feature>
<evidence type="ECO:0000313" key="1">
    <source>
        <dbReference type="EMBL" id="KAJ9593826.1"/>
    </source>
</evidence>
<feature type="non-terminal residue" evidence="1">
    <location>
        <position position="1"/>
    </location>
</feature>
<dbReference type="AlphaFoldDB" id="A0AAD8A7A9"/>
<protein>
    <submittedName>
        <fullName evidence="1">Uncharacterized protein</fullName>
    </submittedName>
</protein>
<evidence type="ECO:0000313" key="2">
    <source>
        <dbReference type="Proteomes" id="UP001233999"/>
    </source>
</evidence>
<reference evidence="1" key="1">
    <citation type="journal article" date="2023" name="IScience">
        <title>Live-bearing cockroach genome reveals convergent evolutionary mechanisms linked to viviparity in insects and beyond.</title>
        <authorList>
            <person name="Fouks B."/>
            <person name="Harrison M.C."/>
            <person name="Mikhailova A.A."/>
            <person name="Marchal E."/>
            <person name="English S."/>
            <person name="Carruthers M."/>
            <person name="Jennings E.C."/>
            <person name="Chiamaka E.L."/>
            <person name="Frigard R.A."/>
            <person name="Pippel M."/>
            <person name="Attardo G.M."/>
            <person name="Benoit J.B."/>
            <person name="Bornberg-Bauer E."/>
            <person name="Tobe S.S."/>
        </authorList>
    </citation>
    <scope>NUCLEOTIDE SEQUENCE</scope>
    <source>
        <strain evidence="1">Stay&amp;Tobe</strain>
    </source>
</reference>
<name>A0AAD8A7A9_DIPPU</name>
<gene>
    <name evidence="1" type="ORF">L9F63_027530</name>
</gene>
<dbReference type="Proteomes" id="UP001233999">
    <property type="component" value="Unassembled WGS sequence"/>
</dbReference>
<keyword evidence="2" id="KW-1185">Reference proteome</keyword>
<proteinExistence type="predicted"/>
<dbReference type="EMBL" id="JASPKZ010003226">
    <property type="protein sequence ID" value="KAJ9593826.1"/>
    <property type="molecule type" value="Genomic_DNA"/>
</dbReference>
<comment type="caution">
    <text evidence="1">The sequence shown here is derived from an EMBL/GenBank/DDBJ whole genome shotgun (WGS) entry which is preliminary data.</text>
</comment>
<reference evidence="1" key="2">
    <citation type="submission" date="2023-05" db="EMBL/GenBank/DDBJ databases">
        <authorList>
            <person name="Fouks B."/>
        </authorList>
    </citation>
    <scope>NUCLEOTIDE SEQUENCE</scope>
    <source>
        <strain evidence="1">Stay&amp;Tobe</strain>
        <tissue evidence="1">Testes</tissue>
    </source>
</reference>